<feature type="domain" description="Peptidase S1" evidence="3">
    <location>
        <begin position="42"/>
        <end position="282"/>
    </location>
</feature>
<dbReference type="Proteomes" id="UP000015104">
    <property type="component" value="Unassembled WGS sequence"/>
</dbReference>
<dbReference type="PANTHER" id="PTHR24260">
    <property type="match status" value="1"/>
</dbReference>
<dbReference type="GO" id="GO:0006508">
    <property type="term" value="P:proteolysis"/>
    <property type="evidence" value="ECO:0007669"/>
    <property type="project" value="UniProtKB-KW"/>
</dbReference>
<keyword evidence="1" id="KW-1015">Disulfide bond</keyword>
<keyword evidence="2" id="KW-0378">Hydrolase</keyword>
<dbReference type="InterPro" id="IPR051333">
    <property type="entry name" value="CLIP_Serine_Protease"/>
</dbReference>
<dbReference type="eggNOG" id="KOG3627">
    <property type="taxonomic scope" value="Eukaryota"/>
</dbReference>
<accession>T1JRE1</accession>
<dbReference type="PANTHER" id="PTHR24260:SF136">
    <property type="entry name" value="GH08193P-RELATED"/>
    <property type="match status" value="1"/>
</dbReference>
<dbReference type="HOGENOM" id="CLU_006842_6_0_1"/>
<reference evidence="5" key="1">
    <citation type="submission" date="2011-08" db="EMBL/GenBank/DDBJ databases">
        <authorList>
            <person name="Rombauts S."/>
        </authorList>
    </citation>
    <scope>NUCLEOTIDE SEQUENCE</scope>
    <source>
        <strain evidence="5">London</strain>
    </source>
</reference>
<name>T1JRE1_TETUR</name>
<sequence>MNQYVLAECCIEMINSAILMMFLYSNFVSTEFEESTEYYERIAWGRYVYEEGAYPFFLSIQIPRGGNPRNGYHHNCGGSLIEPRIMLTAAHCLMNDTLIPLIRILPNYRNTPLILPRDLVFKIEAYEKHPHYGSVPWLTAKDDIAVVLLDKPHPQPGAIIFRPVLPLHICFPVKMMGYGATESGDPPYRLREATVFRLDDEDCLDEAPWRFVPGYSLCVINGVGSAGCLGDSGGPLIWENPKTNKTFIYGVVSIVFLHCADAPLTIFVDVLAYNDWIDIAVFRLSLHDELRSGLETKLIFGYHLKIGLSLWIGFHT</sequence>
<evidence type="ECO:0000256" key="1">
    <source>
        <dbReference type="ARBA" id="ARBA00023157"/>
    </source>
</evidence>
<keyword evidence="2" id="KW-0720">Serine protease</keyword>
<dbReference type="AlphaFoldDB" id="T1JRE1"/>
<dbReference type="InterPro" id="IPR033116">
    <property type="entry name" value="TRYPSIN_SER"/>
</dbReference>
<dbReference type="InterPro" id="IPR018114">
    <property type="entry name" value="TRYPSIN_HIS"/>
</dbReference>
<protein>
    <recommendedName>
        <fullName evidence="3">Peptidase S1 domain-containing protein</fullName>
    </recommendedName>
</protein>
<dbReference type="PROSITE" id="PS00135">
    <property type="entry name" value="TRYPSIN_SER"/>
    <property type="match status" value="1"/>
</dbReference>
<dbReference type="InterPro" id="IPR043504">
    <property type="entry name" value="Peptidase_S1_PA_chymotrypsin"/>
</dbReference>
<dbReference type="STRING" id="32264.T1JRE1"/>
<dbReference type="InterPro" id="IPR009003">
    <property type="entry name" value="Peptidase_S1_PA"/>
</dbReference>
<dbReference type="SUPFAM" id="SSF50494">
    <property type="entry name" value="Trypsin-like serine proteases"/>
    <property type="match status" value="1"/>
</dbReference>
<dbReference type="PRINTS" id="PR00722">
    <property type="entry name" value="CHYMOTRYPSIN"/>
</dbReference>
<evidence type="ECO:0000256" key="2">
    <source>
        <dbReference type="RuleBase" id="RU363034"/>
    </source>
</evidence>
<keyword evidence="5" id="KW-1185">Reference proteome</keyword>
<dbReference type="InterPro" id="IPR001254">
    <property type="entry name" value="Trypsin_dom"/>
</dbReference>
<dbReference type="GO" id="GO:0004252">
    <property type="term" value="F:serine-type endopeptidase activity"/>
    <property type="evidence" value="ECO:0007669"/>
    <property type="project" value="InterPro"/>
</dbReference>
<organism evidence="4 5">
    <name type="scientific">Tetranychus urticae</name>
    <name type="common">Two-spotted spider mite</name>
    <dbReference type="NCBI Taxonomy" id="32264"/>
    <lineage>
        <taxon>Eukaryota</taxon>
        <taxon>Metazoa</taxon>
        <taxon>Ecdysozoa</taxon>
        <taxon>Arthropoda</taxon>
        <taxon>Chelicerata</taxon>
        <taxon>Arachnida</taxon>
        <taxon>Acari</taxon>
        <taxon>Acariformes</taxon>
        <taxon>Trombidiformes</taxon>
        <taxon>Prostigmata</taxon>
        <taxon>Eleutherengona</taxon>
        <taxon>Raphignathae</taxon>
        <taxon>Tetranychoidea</taxon>
        <taxon>Tetranychidae</taxon>
        <taxon>Tetranychus</taxon>
    </lineage>
</organism>
<dbReference type="EMBL" id="CAEY01000448">
    <property type="status" value="NOT_ANNOTATED_CDS"/>
    <property type="molecule type" value="Genomic_DNA"/>
</dbReference>
<keyword evidence="2" id="KW-0645">Protease</keyword>
<dbReference type="Pfam" id="PF00089">
    <property type="entry name" value="Trypsin"/>
    <property type="match status" value="1"/>
</dbReference>
<dbReference type="EnsemblMetazoa" id="tetur01g06560.1">
    <property type="protein sequence ID" value="tetur01g06560.1"/>
    <property type="gene ID" value="tetur01g06560"/>
</dbReference>
<dbReference type="PROSITE" id="PS50240">
    <property type="entry name" value="TRYPSIN_DOM"/>
    <property type="match status" value="1"/>
</dbReference>
<evidence type="ECO:0000313" key="5">
    <source>
        <dbReference type="Proteomes" id="UP000015104"/>
    </source>
</evidence>
<reference evidence="4" key="2">
    <citation type="submission" date="2015-06" db="UniProtKB">
        <authorList>
            <consortium name="EnsemblMetazoa"/>
        </authorList>
    </citation>
    <scope>IDENTIFICATION</scope>
</reference>
<proteinExistence type="predicted"/>
<evidence type="ECO:0000313" key="4">
    <source>
        <dbReference type="EnsemblMetazoa" id="tetur01g06560.1"/>
    </source>
</evidence>
<dbReference type="PROSITE" id="PS00134">
    <property type="entry name" value="TRYPSIN_HIS"/>
    <property type="match status" value="1"/>
</dbReference>
<evidence type="ECO:0000259" key="3">
    <source>
        <dbReference type="PROSITE" id="PS50240"/>
    </source>
</evidence>
<dbReference type="SMART" id="SM00020">
    <property type="entry name" value="Tryp_SPc"/>
    <property type="match status" value="1"/>
</dbReference>
<dbReference type="Gene3D" id="2.40.10.10">
    <property type="entry name" value="Trypsin-like serine proteases"/>
    <property type="match status" value="1"/>
</dbReference>
<dbReference type="InterPro" id="IPR001314">
    <property type="entry name" value="Peptidase_S1A"/>
</dbReference>